<feature type="transmembrane region" description="Helical" evidence="6">
    <location>
        <begin position="41"/>
        <end position="62"/>
    </location>
</feature>
<feature type="transmembrane region" description="Helical" evidence="6">
    <location>
        <begin position="282"/>
        <end position="307"/>
    </location>
</feature>
<evidence type="ECO:0000313" key="7">
    <source>
        <dbReference type="EMBL" id="QJR43929.1"/>
    </source>
</evidence>
<keyword evidence="5 6" id="KW-0472">Membrane</keyword>
<sequence>MQNQVKKIGVFFSIMMLVGSVVGIGIFFKNQSVSKATNNDGLTWLIAWIIGGIISISCAVCFGEIGSFKHTKLSGISNWAYKIAGKHFGYFVNNAYALFYYGILISVLGIFGSEIFFYFISKSFNLDFSSIFPIWVHVIVGIFLSIFFIVLNLISTYISAFFQTIVTFIKFIPLLFALIVGIIFPFEHNNGGINAFINKSFSIKAVVVILPAILFSYDAFLISGSIGNKVKNSAKNLPKVIILGMSIVTILYTLIAISSILHNQGKIEDLILDSLKIKNASLLSNIILFFLIISTLGVINGITGAFVNEIENMVNAKLIFGSNYLVNKFGTKKSAFLISIIIKTIWGIFIFIPSIILNTDILIDAFTNFIVAIFFMIYIIIIFIYSKNRHKISETKKINSYLFYTMSFIAVFGILVAEIGYLVTSATFLFDDTLQNPANWGLFLSLNEHLIKHYLPYLLNILMVLVFLCIPYLNFYLEKKINKRNLIEEFPTLIQID</sequence>
<dbReference type="Gene3D" id="1.20.1740.10">
    <property type="entry name" value="Amino acid/polyamine transporter I"/>
    <property type="match status" value="1"/>
</dbReference>
<feature type="transmembrane region" description="Helical" evidence="6">
    <location>
        <begin position="362"/>
        <end position="385"/>
    </location>
</feature>
<gene>
    <name evidence="7" type="ORF">HLA92_00485</name>
</gene>
<feature type="transmembrane region" description="Helical" evidence="6">
    <location>
        <begin position="132"/>
        <end position="154"/>
    </location>
</feature>
<feature type="transmembrane region" description="Helical" evidence="6">
    <location>
        <begin position="9"/>
        <end position="29"/>
    </location>
</feature>
<organism evidence="7 8">
    <name type="scientific">Mycoplasma miroungirhinis</name>
    <dbReference type="NCBI Taxonomy" id="754516"/>
    <lineage>
        <taxon>Bacteria</taxon>
        <taxon>Bacillati</taxon>
        <taxon>Mycoplasmatota</taxon>
        <taxon>Mollicutes</taxon>
        <taxon>Mycoplasmataceae</taxon>
        <taxon>Mycoplasma</taxon>
    </lineage>
</organism>
<keyword evidence="4 6" id="KW-1133">Transmembrane helix</keyword>
<dbReference type="Proteomes" id="UP000502118">
    <property type="component" value="Chromosome"/>
</dbReference>
<evidence type="ECO:0000256" key="1">
    <source>
        <dbReference type="ARBA" id="ARBA00004651"/>
    </source>
</evidence>
<feature type="transmembrane region" description="Helical" evidence="6">
    <location>
        <begin position="206"/>
        <end position="228"/>
    </location>
</feature>
<dbReference type="PANTHER" id="PTHR42770">
    <property type="entry name" value="AMINO ACID TRANSPORTER-RELATED"/>
    <property type="match status" value="1"/>
</dbReference>
<feature type="transmembrane region" description="Helical" evidence="6">
    <location>
        <begin position="335"/>
        <end position="356"/>
    </location>
</feature>
<dbReference type="RefSeq" id="WP_171112458.1">
    <property type="nucleotide sequence ID" value="NZ_CP053097.1"/>
</dbReference>
<feature type="transmembrane region" description="Helical" evidence="6">
    <location>
        <begin position="454"/>
        <end position="477"/>
    </location>
</feature>
<evidence type="ECO:0000256" key="4">
    <source>
        <dbReference type="ARBA" id="ARBA00022989"/>
    </source>
</evidence>
<evidence type="ECO:0000256" key="2">
    <source>
        <dbReference type="ARBA" id="ARBA00022475"/>
    </source>
</evidence>
<dbReference type="KEGG" id="mmio:HLA92_00485"/>
<feature type="transmembrane region" description="Helical" evidence="6">
    <location>
        <begin position="401"/>
        <end position="423"/>
    </location>
</feature>
<dbReference type="EMBL" id="CP053097">
    <property type="protein sequence ID" value="QJR43929.1"/>
    <property type="molecule type" value="Genomic_DNA"/>
</dbReference>
<comment type="subcellular location">
    <subcellularLocation>
        <location evidence="1">Cell membrane</location>
        <topology evidence="1">Multi-pass membrane protein</topology>
    </subcellularLocation>
</comment>
<dbReference type="PIRSF" id="PIRSF006060">
    <property type="entry name" value="AA_transporter"/>
    <property type="match status" value="1"/>
</dbReference>
<evidence type="ECO:0000256" key="3">
    <source>
        <dbReference type="ARBA" id="ARBA00022692"/>
    </source>
</evidence>
<evidence type="ECO:0000256" key="6">
    <source>
        <dbReference type="SAM" id="Phobius"/>
    </source>
</evidence>
<dbReference type="AlphaFoldDB" id="A0A6M4JCY2"/>
<protein>
    <submittedName>
        <fullName evidence="7">APC family permease</fullName>
    </submittedName>
</protein>
<evidence type="ECO:0000313" key="8">
    <source>
        <dbReference type="Proteomes" id="UP000502118"/>
    </source>
</evidence>
<dbReference type="InterPro" id="IPR002293">
    <property type="entry name" value="AA/rel_permease1"/>
</dbReference>
<feature type="transmembrane region" description="Helical" evidence="6">
    <location>
        <begin position="98"/>
        <end position="120"/>
    </location>
</feature>
<keyword evidence="2" id="KW-1003">Cell membrane</keyword>
<dbReference type="Pfam" id="PF13520">
    <property type="entry name" value="AA_permease_2"/>
    <property type="match status" value="1"/>
</dbReference>
<keyword evidence="3 6" id="KW-0812">Transmembrane</keyword>
<dbReference type="PANTHER" id="PTHR42770:SF7">
    <property type="entry name" value="MEMBRANE PROTEIN"/>
    <property type="match status" value="1"/>
</dbReference>
<proteinExistence type="predicted"/>
<feature type="transmembrane region" description="Helical" evidence="6">
    <location>
        <begin position="161"/>
        <end position="186"/>
    </location>
</feature>
<dbReference type="GO" id="GO:0005886">
    <property type="term" value="C:plasma membrane"/>
    <property type="evidence" value="ECO:0007669"/>
    <property type="project" value="UniProtKB-SubCell"/>
</dbReference>
<reference evidence="7 8" key="1">
    <citation type="submission" date="2020-05" db="EMBL/GenBank/DDBJ databases">
        <title>Novel Mycoplasma species detected in Mirounga angustirostris (northern elephant seal) from the USA.</title>
        <authorList>
            <person name="Volokhov D.V."/>
        </authorList>
    </citation>
    <scope>NUCLEOTIDE SEQUENCE [LARGE SCALE GENOMIC DNA]</scope>
    <source>
        <strain evidence="7 8">Mirounga ES2806-NAS</strain>
    </source>
</reference>
<accession>A0A6M4JCY2</accession>
<evidence type="ECO:0000256" key="5">
    <source>
        <dbReference type="ARBA" id="ARBA00023136"/>
    </source>
</evidence>
<name>A0A6M4JCY2_9MOLU</name>
<feature type="transmembrane region" description="Helical" evidence="6">
    <location>
        <begin position="240"/>
        <end position="262"/>
    </location>
</feature>
<dbReference type="InterPro" id="IPR050367">
    <property type="entry name" value="APC_superfamily"/>
</dbReference>
<keyword evidence="8" id="KW-1185">Reference proteome</keyword>
<dbReference type="GO" id="GO:0022857">
    <property type="term" value="F:transmembrane transporter activity"/>
    <property type="evidence" value="ECO:0007669"/>
    <property type="project" value="InterPro"/>
</dbReference>